<keyword evidence="1" id="KW-0732">Signal</keyword>
<dbReference type="Proteomes" id="UP001501725">
    <property type="component" value="Unassembled WGS sequence"/>
</dbReference>
<gene>
    <name evidence="2" type="ORF">GCM10023184_16590</name>
</gene>
<dbReference type="EMBL" id="BAABGY010000006">
    <property type="protein sequence ID" value="GAA4327364.1"/>
    <property type="molecule type" value="Genomic_DNA"/>
</dbReference>
<evidence type="ECO:0000313" key="2">
    <source>
        <dbReference type="EMBL" id="GAA4327364.1"/>
    </source>
</evidence>
<name>A0ABP8GN38_9BACT</name>
<protein>
    <submittedName>
        <fullName evidence="2">Uncharacterized protein</fullName>
    </submittedName>
</protein>
<sequence length="130" mass="14717">MKQLLSLLLCLPLLASAQDATDSLTDQKWYPEYEIINGKQVPAPKAGIHGNHWIYFGKTFFFVDFRGPKKVKRGRWSWNASTRAFTINSGQGKKAERGIYKVRHLGANRLELELPDKKIIGMNNGRAKAS</sequence>
<evidence type="ECO:0000313" key="3">
    <source>
        <dbReference type="Proteomes" id="UP001501725"/>
    </source>
</evidence>
<feature type="chain" id="PRO_5045120860" evidence="1">
    <location>
        <begin position="18"/>
        <end position="130"/>
    </location>
</feature>
<organism evidence="2 3">
    <name type="scientific">Flaviaesturariibacter amylovorans</name>
    <dbReference type="NCBI Taxonomy" id="1084520"/>
    <lineage>
        <taxon>Bacteria</taxon>
        <taxon>Pseudomonadati</taxon>
        <taxon>Bacteroidota</taxon>
        <taxon>Chitinophagia</taxon>
        <taxon>Chitinophagales</taxon>
        <taxon>Chitinophagaceae</taxon>
        <taxon>Flaviaestuariibacter</taxon>
    </lineage>
</organism>
<proteinExistence type="predicted"/>
<dbReference type="RefSeq" id="WP_345255005.1">
    <property type="nucleotide sequence ID" value="NZ_BAABGY010000006.1"/>
</dbReference>
<keyword evidence="3" id="KW-1185">Reference proteome</keyword>
<feature type="signal peptide" evidence="1">
    <location>
        <begin position="1"/>
        <end position="17"/>
    </location>
</feature>
<reference evidence="3" key="1">
    <citation type="journal article" date="2019" name="Int. J. Syst. Evol. Microbiol.">
        <title>The Global Catalogue of Microorganisms (GCM) 10K type strain sequencing project: providing services to taxonomists for standard genome sequencing and annotation.</title>
        <authorList>
            <consortium name="The Broad Institute Genomics Platform"/>
            <consortium name="The Broad Institute Genome Sequencing Center for Infectious Disease"/>
            <person name="Wu L."/>
            <person name="Ma J."/>
        </authorList>
    </citation>
    <scope>NUCLEOTIDE SEQUENCE [LARGE SCALE GENOMIC DNA]</scope>
    <source>
        <strain evidence="3">JCM 17919</strain>
    </source>
</reference>
<evidence type="ECO:0000256" key="1">
    <source>
        <dbReference type="SAM" id="SignalP"/>
    </source>
</evidence>
<comment type="caution">
    <text evidence="2">The sequence shown here is derived from an EMBL/GenBank/DDBJ whole genome shotgun (WGS) entry which is preliminary data.</text>
</comment>
<accession>A0ABP8GN38</accession>